<dbReference type="InterPro" id="IPR037272">
    <property type="entry name" value="SNS_sf"/>
</dbReference>
<comment type="caution">
    <text evidence="3">The sequence shown here is derived from an EMBL/GenBank/DDBJ whole genome shotgun (WGS) entry which is preliminary data.</text>
</comment>
<feature type="transmembrane region" description="Helical" evidence="2">
    <location>
        <begin position="146"/>
        <end position="168"/>
    </location>
</feature>
<dbReference type="Proteomes" id="UP000440578">
    <property type="component" value="Unassembled WGS sequence"/>
</dbReference>
<keyword evidence="2" id="KW-0472">Membrane</keyword>
<sequence>MWQSDVQMMAFALSSFMSFRDLCQPNNASLFLSPTLDRLTEACVHLENGSTWINDTVLSENRELAAAEYYYDVQQASDEKHMGRDLKDLLRDYGGEPDLIMLTSSLGQQAGTSQVWLAFLLLAGFILDTMIYLFHDGPSLGAAVSAYANSYFNIVLALMLVCAVNVTLDAERLLDALSQQLTVPLRQLRWFWLTCWRLLCPLLLLGMFVSSVWHHATHPLQFRWRAAGRVGGRGGRGAGRGAAAAPPGGGVPGVRRVRQRRRRGAVPDPPSAGSSACLPPNKRDSLSGAGGGNRSGSVGAA</sequence>
<feature type="region of interest" description="Disordered" evidence="1">
    <location>
        <begin position="233"/>
        <end position="301"/>
    </location>
</feature>
<keyword evidence="2" id="KW-1133">Transmembrane helix</keyword>
<dbReference type="SUPFAM" id="SSF161070">
    <property type="entry name" value="SNF-like"/>
    <property type="match status" value="1"/>
</dbReference>
<proteinExistence type="predicted"/>
<dbReference type="AlphaFoldDB" id="A0A6A4WRV3"/>
<evidence type="ECO:0000313" key="3">
    <source>
        <dbReference type="EMBL" id="KAF0309987.1"/>
    </source>
</evidence>
<evidence type="ECO:0000256" key="1">
    <source>
        <dbReference type="SAM" id="MobiDB-lite"/>
    </source>
</evidence>
<accession>A0A6A4WRV3</accession>
<protein>
    <submittedName>
        <fullName evidence="3">Uncharacterized protein</fullName>
    </submittedName>
</protein>
<feature type="transmembrane region" description="Helical" evidence="2">
    <location>
        <begin position="115"/>
        <end position="134"/>
    </location>
</feature>
<feature type="transmembrane region" description="Helical" evidence="2">
    <location>
        <begin position="189"/>
        <end position="213"/>
    </location>
</feature>
<keyword evidence="2" id="KW-0812">Transmembrane</keyword>
<name>A0A6A4WRV3_AMPAM</name>
<evidence type="ECO:0000313" key="4">
    <source>
        <dbReference type="Proteomes" id="UP000440578"/>
    </source>
</evidence>
<gene>
    <name evidence="3" type="ORF">FJT64_018963</name>
</gene>
<feature type="compositionally biased region" description="Basic residues" evidence="1">
    <location>
        <begin position="255"/>
        <end position="264"/>
    </location>
</feature>
<organism evidence="3 4">
    <name type="scientific">Amphibalanus amphitrite</name>
    <name type="common">Striped barnacle</name>
    <name type="synonym">Balanus amphitrite</name>
    <dbReference type="NCBI Taxonomy" id="1232801"/>
    <lineage>
        <taxon>Eukaryota</taxon>
        <taxon>Metazoa</taxon>
        <taxon>Ecdysozoa</taxon>
        <taxon>Arthropoda</taxon>
        <taxon>Crustacea</taxon>
        <taxon>Multicrustacea</taxon>
        <taxon>Cirripedia</taxon>
        <taxon>Thoracica</taxon>
        <taxon>Thoracicalcarea</taxon>
        <taxon>Balanomorpha</taxon>
        <taxon>Balanoidea</taxon>
        <taxon>Balanidae</taxon>
        <taxon>Amphibalaninae</taxon>
        <taxon>Amphibalanus</taxon>
    </lineage>
</organism>
<dbReference type="EMBL" id="VIIS01000356">
    <property type="protein sequence ID" value="KAF0309987.1"/>
    <property type="molecule type" value="Genomic_DNA"/>
</dbReference>
<evidence type="ECO:0000256" key="2">
    <source>
        <dbReference type="SAM" id="Phobius"/>
    </source>
</evidence>
<keyword evidence="4" id="KW-1185">Reference proteome</keyword>
<reference evidence="3 4" key="1">
    <citation type="submission" date="2019-07" db="EMBL/GenBank/DDBJ databases">
        <title>Draft genome assembly of a fouling barnacle, Amphibalanus amphitrite (Darwin, 1854): The first reference genome for Thecostraca.</title>
        <authorList>
            <person name="Kim W."/>
        </authorList>
    </citation>
    <scope>NUCLEOTIDE SEQUENCE [LARGE SCALE GENOMIC DNA]</scope>
    <source>
        <strain evidence="3">SNU_AA5</strain>
        <tissue evidence="3">Soma without cirri and trophi</tissue>
    </source>
</reference>